<keyword evidence="1" id="KW-0732">Signal</keyword>
<evidence type="ECO:0000313" key="3">
    <source>
        <dbReference type="Proteomes" id="UP000186391"/>
    </source>
</evidence>
<protein>
    <recommendedName>
        <fullName evidence="4">Porin</fullName>
    </recommendedName>
</protein>
<sequence>MKFPKQSIPFVVATVLAVSASAAYSQTQVIQTPNTGNTVPVNPIGSNDLSSQPSQSYPRELCDFPYFCLPYPSKEPYAVCKPYAVQGSNGPLLFYRCYYAVPKLHTQ</sequence>
<dbReference type="EMBL" id="MRCA01000002">
    <property type="protein sequence ID" value="OKH15452.1"/>
    <property type="molecule type" value="Genomic_DNA"/>
</dbReference>
<name>A0A1U7H2S7_9CYAN</name>
<comment type="caution">
    <text evidence="2">The sequence shown here is derived from an EMBL/GenBank/DDBJ whole genome shotgun (WGS) entry which is preliminary data.</text>
</comment>
<dbReference type="RefSeq" id="WP_073555095.1">
    <property type="nucleotide sequence ID" value="NZ_MRCA01000002.1"/>
</dbReference>
<feature type="chain" id="PRO_5012211321" description="Porin" evidence="1">
    <location>
        <begin position="23"/>
        <end position="107"/>
    </location>
</feature>
<organism evidence="2 3">
    <name type="scientific">Fischerella major NIES-592</name>
    <dbReference type="NCBI Taxonomy" id="210994"/>
    <lineage>
        <taxon>Bacteria</taxon>
        <taxon>Bacillati</taxon>
        <taxon>Cyanobacteriota</taxon>
        <taxon>Cyanophyceae</taxon>
        <taxon>Nostocales</taxon>
        <taxon>Hapalosiphonaceae</taxon>
        <taxon>Fischerella</taxon>
    </lineage>
</organism>
<evidence type="ECO:0000313" key="2">
    <source>
        <dbReference type="EMBL" id="OKH15452.1"/>
    </source>
</evidence>
<evidence type="ECO:0008006" key="4">
    <source>
        <dbReference type="Google" id="ProtNLM"/>
    </source>
</evidence>
<gene>
    <name evidence="2" type="ORF">NIES592_04945</name>
</gene>
<feature type="signal peptide" evidence="1">
    <location>
        <begin position="1"/>
        <end position="22"/>
    </location>
</feature>
<dbReference type="Proteomes" id="UP000186391">
    <property type="component" value="Unassembled WGS sequence"/>
</dbReference>
<proteinExistence type="predicted"/>
<dbReference type="AlphaFoldDB" id="A0A1U7H2S7"/>
<accession>A0A1U7H2S7</accession>
<evidence type="ECO:0000256" key="1">
    <source>
        <dbReference type="SAM" id="SignalP"/>
    </source>
</evidence>
<reference evidence="2 3" key="1">
    <citation type="submission" date="2016-11" db="EMBL/GenBank/DDBJ databases">
        <title>Draft Genome Sequences of Nine Cyanobacterial Strains from Diverse Habitats.</title>
        <authorList>
            <person name="Zhu T."/>
            <person name="Hou S."/>
            <person name="Lu X."/>
            <person name="Hess W.R."/>
        </authorList>
    </citation>
    <scope>NUCLEOTIDE SEQUENCE [LARGE SCALE GENOMIC DNA]</scope>
    <source>
        <strain evidence="2 3">NIES-592</strain>
    </source>
</reference>
<keyword evidence="3" id="KW-1185">Reference proteome</keyword>